<gene>
    <name evidence="2" type="ORF">KOW79_019033</name>
</gene>
<feature type="region of interest" description="Disordered" evidence="1">
    <location>
        <begin position="1"/>
        <end position="32"/>
    </location>
</feature>
<evidence type="ECO:0000256" key="1">
    <source>
        <dbReference type="SAM" id="MobiDB-lite"/>
    </source>
</evidence>
<keyword evidence="3" id="KW-1185">Reference proteome</keyword>
<evidence type="ECO:0000313" key="3">
    <source>
        <dbReference type="Proteomes" id="UP000824219"/>
    </source>
</evidence>
<reference evidence="2 3" key="1">
    <citation type="submission" date="2021-06" db="EMBL/GenBank/DDBJ databases">
        <title>Chromosome-level genome assembly of the red-tail catfish (Hemibagrus wyckioides).</title>
        <authorList>
            <person name="Shao F."/>
        </authorList>
    </citation>
    <scope>NUCLEOTIDE SEQUENCE [LARGE SCALE GENOMIC DNA]</scope>
    <source>
        <strain evidence="2">EC202008001</strain>
        <tissue evidence="2">Blood</tissue>
    </source>
</reference>
<accession>A0A9D3NAX9</accession>
<name>A0A9D3NAX9_9TELE</name>
<dbReference type="Proteomes" id="UP000824219">
    <property type="component" value="Linkage Group LG23"/>
</dbReference>
<dbReference type="AlphaFoldDB" id="A0A9D3NAX9"/>
<evidence type="ECO:0000313" key="2">
    <source>
        <dbReference type="EMBL" id="KAG7317998.1"/>
    </source>
</evidence>
<sequence length="118" mass="12720">MGKKAQASGTKIKDTAWGQGAVAGQPAPQPTSVTLLTLNPFNKDNKGKGTASGTWNVALTALHYSDYATLAVEEIRLRLQLDGLKEIFVPWLTFKARPDVPALLKTKPSGDTSELERL</sequence>
<dbReference type="EMBL" id="JAHKSW010000023">
    <property type="protein sequence ID" value="KAG7317998.1"/>
    <property type="molecule type" value="Genomic_DNA"/>
</dbReference>
<organism evidence="2 3">
    <name type="scientific">Hemibagrus wyckioides</name>
    <dbReference type="NCBI Taxonomy" id="337641"/>
    <lineage>
        <taxon>Eukaryota</taxon>
        <taxon>Metazoa</taxon>
        <taxon>Chordata</taxon>
        <taxon>Craniata</taxon>
        <taxon>Vertebrata</taxon>
        <taxon>Euteleostomi</taxon>
        <taxon>Actinopterygii</taxon>
        <taxon>Neopterygii</taxon>
        <taxon>Teleostei</taxon>
        <taxon>Ostariophysi</taxon>
        <taxon>Siluriformes</taxon>
        <taxon>Bagridae</taxon>
        <taxon>Hemibagrus</taxon>
    </lineage>
</organism>
<protein>
    <submittedName>
        <fullName evidence="2">Uncharacterized protein</fullName>
    </submittedName>
</protein>
<proteinExistence type="predicted"/>
<comment type="caution">
    <text evidence="2">The sequence shown here is derived from an EMBL/GenBank/DDBJ whole genome shotgun (WGS) entry which is preliminary data.</text>
</comment>